<dbReference type="EMBL" id="ML002521">
    <property type="protein sequence ID" value="RKP37239.1"/>
    <property type="molecule type" value="Genomic_DNA"/>
</dbReference>
<keyword evidence="3" id="KW-1185">Reference proteome</keyword>
<sequence>MVVFVAGRPQPVGLGPPATTLSLEPGRSDVGVAASLSNYFDNLESYDARSNNGDDDDDDDDDDKFFDASSANFNWEDWGSSDPEDGVGGGLVRGAATNNADTDPRTAEPVHEPNAPRSGVIPDEEFNAIQADDNDNHTDDGDAFHWENLAPLHRTDSNESNASEYVHYTPSTYTDDLPDDECPGYTDWLYLDELGDSLLPSYAILPNPEVTSPRCPSFTSRLETNDATNSRQGKVKRFLLFNKRGSSWPRVTSIFGLNMPQQLWDPL</sequence>
<feature type="compositionally biased region" description="Acidic residues" evidence="1">
    <location>
        <begin position="53"/>
        <end position="64"/>
    </location>
</feature>
<dbReference type="Proteomes" id="UP000268162">
    <property type="component" value="Unassembled WGS sequence"/>
</dbReference>
<name>A0A4V1J4Z1_9FUNG</name>
<feature type="region of interest" description="Disordered" evidence="1">
    <location>
        <begin position="1"/>
        <end position="20"/>
    </location>
</feature>
<organism evidence="2 3">
    <name type="scientific">Dimargaris cristalligena</name>
    <dbReference type="NCBI Taxonomy" id="215637"/>
    <lineage>
        <taxon>Eukaryota</taxon>
        <taxon>Fungi</taxon>
        <taxon>Fungi incertae sedis</taxon>
        <taxon>Zoopagomycota</taxon>
        <taxon>Kickxellomycotina</taxon>
        <taxon>Dimargaritomycetes</taxon>
        <taxon>Dimargaritales</taxon>
        <taxon>Dimargaritaceae</taxon>
        <taxon>Dimargaris</taxon>
    </lineage>
</organism>
<accession>A0A4V1J4Z1</accession>
<feature type="compositionally biased region" description="Basic and acidic residues" evidence="1">
    <location>
        <begin position="102"/>
        <end position="111"/>
    </location>
</feature>
<evidence type="ECO:0000313" key="3">
    <source>
        <dbReference type="Proteomes" id="UP000268162"/>
    </source>
</evidence>
<reference evidence="3" key="1">
    <citation type="journal article" date="2018" name="Nat. Microbiol.">
        <title>Leveraging single-cell genomics to expand the fungal tree of life.</title>
        <authorList>
            <person name="Ahrendt S.R."/>
            <person name="Quandt C.A."/>
            <person name="Ciobanu D."/>
            <person name="Clum A."/>
            <person name="Salamov A."/>
            <person name="Andreopoulos B."/>
            <person name="Cheng J.F."/>
            <person name="Woyke T."/>
            <person name="Pelin A."/>
            <person name="Henrissat B."/>
            <person name="Reynolds N.K."/>
            <person name="Benny G.L."/>
            <person name="Smith M.E."/>
            <person name="James T.Y."/>
            <person name="Grigoriev I.V."/>
        </authorList>
    </citation>
    <scope>NUCLEOTIDE SEQUENCE [LARGE SCALE GENOMIC DNA]</scope>
    <source>
        <strain evidence="3">RSA 468</strain>
    </source>
</reference>
<feature type="region of interest" description="Disordered" evidence="1">
    <location>
        <begin position="47"/>
        <end position="120"/>
    </location>
</feature>
<proteinExistence type="predicted"/>
<protein>
    <submittedName>
        <fullName evidence="2">Uncharacterized protein</fullName>
    </submittedName>
</protein>
<evidence type="ECO:0000256" key="1">
    <source>
        <dbReference type="SAM" id="MobiDB-lite"/>
    </source>
</evidence>
<evidence type="ECO:0000313" key="2">
    <source>
        <dbReference type="EMBL" id="RKP37239.1"/>
    </source>
</evidence>
<gene>
    <name evidence="2" type="ORF">BJ085DRAFT_31468</name>
</gene>
<dbReference type="AlphaFoldDB" id="A0A4V1J4Z1"/>